<name>A0A8T2QKA6_CERRI</name>
<evidence type="ECO:0000313" key="2">
    <source>
        <dbReference type="Proteomes" id="UP000825935"/>
    </source>
</evidence>
<dbReference type="Proteomes" id="UP000825935">
    <property type="component" value="Chromosome 34"/>
</dbReference>
<dbReference type="AlphaFoldDB" id="A0A8T2QKA6"/>
<organism evidence="1 2">
    <name type="scientific">Ceratopteris richardii</name>
    <name type="common">Triangle waterfern</name>
    <dbReference type="NCBI Taxonomy" id="49495"/>
    <lineage>
        <taxon>Eukaryota</taxon>
        <taxon>Viridiplantae</taxon>
        <taxon>Streptophyta</taxon>
        <taxon>Embryophyta</taxon>
        <taxon>Tracheophyta</taxon>
        <taxon>Polypodiopsida</taxon>
        <taxon>Polypodiidae</taxon>
        <taxon>Polypodiales</taxon>
        <taxon>Pteridineae</taxon>
        <taxon>Pteridaceae</taxon>
        <taxon>Parkerioideae</taxon>
        <taxon>Ceratopteris</taxon>
    </lineage>
</organism>
<proteinExistence type="predicted"/>
<gene>
    <name evidence="1" type="ORF">KP509_34G060900</name>
</gene>
<sequence length="120" mass="13511">MSARSSSPLLRLPRLIALMSMPEVLYEASFACNGASCVVRCLKKFSEKEANDGVLSLYQTALDDLKKGLTLTDDSIHLCHQRKWHTSPWHLRLSSISLASTLRALYENSHNMEIFRGNIC</sequence>
<keyword evidence="2" id="KW-1185">Reference proteome</keyword>
<comment type="caution">
    <text evidence="1">The sequence shown here is derived from an EMBL/GenBank/DDBJ whole genome shotgun (WGS) entry which is preliminary data.</text>
</comment>
<accession>A0A8T2QKA6</accession>
<reference evidence="1" key="1">
    <citation type="submission" date="2021-08" db="EMBL/GenBank/DDBJ databases">
        <title>WGS assembly of Ceratopteris richardii.</title>
        <authorList>
            <person name="Marchant D.B."/>
            <person name="Chen G."/>
            <person name="Jenkins J."/>
            <person name="Shu S."/>
            <person name="Leebens-Mack J."/>
            <person name="Grimwood J."/>
            <person name="Schmutz J."/>
            <person name="Soltis P."/>
            <person name="Soltis D."/>
            <person name="Chen Z.-H."/>
        </authorList>
    </citation>
    <scope>NUCLEOTIDE SEQUENCE</scope>
    <source>
        <strain evidence="1">Whitten #5841</strain>
        <tissue evidence="1">Leaf</tissue>
    </source>
</reference>
<protein>
    <submittedName>
        <fullName evidence="1">Uncharacterized protein</fullName>
    </submittedName>
</protein>
<evidence type="ECO:0000313" key="1">
    <source>
        <dbReference type="EMBL" id="KAH7284582.1"/>
    </source>
</evidence>
<dbReference type="EMBL" id="CM035439">
    <property type="protein sequence ID" value="KAH7284582.1"/>
    <property type="molecule type" value="Genomic_DNA"/>
</dbReference>